<dbReference type="GO" id="GO:0004065">
    <property type="term" value="F:arylsulfatase activity"/>
    <property type="evidence" value="ECO:0007669"/>
    <property type="project" value="UniProtKB-EC"/>
</dbReference>
<dbReference type="PANTHER" id="PTHR43751">
    <property type="entry name" value="SULFATASE"/>
    <property type="match status" value="1"/>
</dbReference>
<dbReference type="EC" id="3.1.6.1" evidence="3"/>
<dbReference type="Proteomes" id="UP000326837">
    <property type="component" value="Chromosome"/>
</dbReference>
<dbReference type="AlphaFoldDB" id="A0A5K7XA77"/>
<keyword evidence="3" id="KW-0378">Hydrolase</keyword>
<dbReference type="KEGG" id="lpav:PLANPX_2937"/>
<evidence type="ECO:0000256" key="1">
    <source>
        <dbReference type="SAM" id="SignalP"/>
    </source>
</evidence>
<feature type="domain" description="Sulfatase N-terminal" evidence="2">
    <location>
        <begin position="52"/>
        <end position="387"/>
    </location>
</feature>
<dbReference type="Gene3D" id="3.30.1120.10">
    <property type="match status" value="1"/>
</dbReference>
<protein>
    <submittedName>
        <fullName evidence="3">Arylsulfatase</fullName>
        <ecNumber evidence="3">3.1.6.1</ecNumber>
    </submittedName>
</protein>
<dbReference type="EMBL" id="AP021861">
    <property type="protein sequence ID" value="BBO33325.1"/>
    <property type="molecule type" value="Genomic_DNA"/>
</dbReference>
<keyword evidence="1" id="KW-0732">Signal</keyword>
<dbReference type="Gene3D" id="3.40.720.10">
    <property type="entry name" value="Alkaline Phosphatase, subunit A"/>
    <property type="match status" value="1"/>
</dbReference>
<dbReference type="CDD" id="cd16145">
    <property type="entry name" value="ARS_like"/>
    <property type="match status" value="1"/>
</dbReference>
<evidence type="ECO:0000259" key="2">
    <source>
        <dbReference type="Pfam" id="PF00884"/>
    </source>
</evidence>
<accession>A0A5K7XA77</accession>
<dbReference type="Pfam" id="PF00884">
    <property type="entry name" value="Sulfatase"/>
    <property type="match status" value="1"/>
</dbReference>
<feature type="chain" id="PRO_5024789469" evidence="1">
    <location>
        <begin position="44"/>
        <end position="506"/>
    </location>
</feature>
<reference evidence="4" key="1">
    <citation type="submission" date="2019-10" db="EMBL/GenBank/DDBJ databases">
        <title>Lacipirellula parvula gen. nov., sp. nov., representing a lineage of planctomycetes widespread in freshwater anoxic habitats, and description of the family Lacipirellulaceae.</title>
        <authorList>
            <person name="Dedysh S.N."/>
            <person name="Kulichevskaya I.S."/>
            <person name="Beletsky A.V."/>
            <person name="Rakitin A.L."/>
            <person name="Mardanov A.V."/>
            <person name="Ivanova A.A."/>
            <person name="Saltykova V.X."/>
            <person name="Rijpstra W.I.C."/>
            <person name="Sinninghe Damste J.S."/>
            <person name="Ravin N.V."/>
        </authorList>
    </citation>
    <scope>NUCLEOTIDE SEQUENCE [LARGE SCALE GENOMIC DNA]</scope>
    <source>
        <strain evidence="4">PX69</strain>
    </source>
</reference>
<dbReference type="PANTHER" id="PTHR43751:SF3">
    <property type="entry name" value="SULFATASE N-TERMINAL DOMAIN-CONTAINING PROTEIN"/>
    <property type="match status" value="1"/>
</dbReference>
<dbReference type="InterPro" id="IPR052701">
    <property type="entry name" value="GAG_Ulvan_Degrading_Sulfatases"/>
</dbReference>
<feature type="signal peptide" evidence="1">
    <location>
        <begin position="1"/>
        <end position="43"/>
    </location>
</feature>
<dbReference type="InterPro" id="IPR000917">
    <property type="entry name" value="Sulfatase_N"/>
</dbReference>
<sequence length="506" mass="54642">MMLSHFRSIVRQRCLGMPAACRLALLLTSWSAVVASFPGAALAAAPASGAKPNIVLILVDDLGYGALGCYGQKLVATPNIDRMAAEGLRFTDAYSGGPVCASSRCVLMTGVHGGHARVRGNGDASMPGLSLLASDVSLPRVMKDAGYATGLIGKWGLGDVGKAQAGLPTRQGFDYFFGYLRHGHAHNYYPAFLWRNESKVKLRNGPTKGLAADRGTSAKKVEYSHDLFAEEALKFVREHADEPFFLTVAFTIPHCNNEAGANGMETPSYGKYADRDWPEPLKGYAAMMERMDGDVGRLLALIKELGIDDKTLVIFASDNGAPRDEGGFDAEFFDANGPFRGFKGHVTEAGIRIPLIACWPGHVPAGETTATPVYFADVMPTFAALAGGAAPQQTDGKDFSPSLAGKDQPELADRFFYWEFDKLDLQQQGSRWNNWKAIRDPKSGAIELYDLATDVGETTNLAAEHPDIVARFAEFFRTARTDSPYWPVTAESKAPVKREKSASPAS</sequence>
<dbReference type="InterPro" id="IPR017850">
    <property type="entry name" value="Alkaline_phosphatase_core_sf"/>
</dbReference>
<keyword evidence="4" id="KW-1185">Reference proteome</keyword>
<evidence type="ECO:0000313" key="4">
    <source>
        <dbReference type="Proteomes" id="UP000326837"/>
    </source>
</evidence>
<gene>
    <name evidence="3" type="ORF">PLANPX_2937</name>
</gene>
<organism evidence="3 4">
    <name type="scientific">Lacipirellula parvula</name>
    <dbReference type="NCBI Taxonomy" id="2650471"/>
    <lineage>
        <taxon>Bacteria</taxon>
        <taxon>Pseudomonadati</taxon>
        <taxon>Planctomycetota</taxon>
        <taxon>Planctomycetia</taxon>
        <taxon>Pirellulales</taxon>
        <taxon>Lacipirellulaceae</taxon>
        <taxon>Lacipirellula</taxon>
    </lineage>
</organism>
<proteinExistence type="predicted"/>
<name>A0A5K7XA77_9BACT</name>
<evidence type="ECO:0000313" key="3">
    <source>
        <dbReference type="EMBL" id="BBO33325.1"/>
    </source>
</evidence>
<dbReference type="SUPFAM" id="SSF53649">
    <property type="entry name" value="Alkaline phosphatase-like"/>
    <property type="match status" value="1"/>
</dbReference>